<dbReference type="OrthoDB" id="8480857at2"/>
<reference evidence="1 2" key="1">
    <citation type="submission" date="2019-02" db="EMBL/GenBank/DDBJ databases">
        <title>Kribbella capetownensis sp. nov. and Kribbella speibonae sp. nov., isolated from soil.</title>
        <authorList>
            <person name="Curtis S.M."/>
            <person name="Norton I."/>
            <person name="Everest G.J."/>
            <person name="Meyers P.R."/>
        </authorList>
    </citation>
    <scope>NUCLEOTIDE SEQUENCE [LARGE SCALE GENOMIC DNA]</scope>
    <source>
        <strain evidence="1 2">DSM 27082</strain>
    </source>
</reference>
<sequence length="145" mass="15871">MPDDAADRRSDVFFYGLYMDPEVLVGQGVEPCRPRPAAVNDHVLRIGKQATLVPCHHEQAFGMVYSLTQSEVNSLYGRPGLEGYRAEPMLARLIEGGVVPALSYILSKSPPEDEEANCEYARALRAVMIRLGLPTPPEAPPCTTS</sequence>
<evidence type="ECO:0000313" key="2">
    <source>
        <dbReference type="Proteomes" id="UP000292695"/>
    </source>
</evidence>
<keyword evidence="1" id="KW-0808">Transferase</keyword>
<dbReference type="SUPFAM" id="SSF110857">
    <property type="entry name" value="Gamma-glutamyl cyclotransferase-like"/>
    <property type="match status" value="1"/>
</dbReference>
<dbReference type="Gene3D" id="3.10.490.10">
    <property type="entry name" value="Gamma-glutamyl cyclotransferase-like"/>
    <property type="match status" value="1"/>
</dbReference>
<gene>
    <name evidence="1" type="ORF">E0H50_13425</name>
</gene>
<dbReference type="RefSeq" id="WP_131287684.1">
    <property type="nucleotide sequence ID" value="NZ_SJKA01000004.1"/>
</dbReference>
<protein>
    <submittedName>
        <fullName evidence="1">Gamma-glutamylcyclotransferase</fullName>
    </submittedName>
</protein>
<dbReference type="Proteomes" id="UP000292695">
    <property type="component" value="Unassembled WGS sequence"/>
</dbReference>
<dbReference type="GO" id="GO:0016740">
    <property type="term" value="F:transferase activity"/>
    <property type="evidence" value="ECO:0007669"/>
    <property type="project" value="UniProtKB-KW"/>
</dbReference>
<name>A0A4R0ITX9_9ACTN</name>
<proteinExistence type="predicted"/>
<dbReference type="EMBL" id="SJKA01000004">
    <property type="protein sequence ID" value="TCC34888.1"/>
    <property type="molecule type" value="Genomic_DNA"/>
</dbReference>
<organism evidence="1 2">
    <name type="scientific">Kribbella sindirgiensis</name>
    <dbReference type="NCBI Taxonomy" id="1124744"/>
    <lineage>
        <taxon>Bacteria</taxon>
        <taxon>Bacillati</taxon>
        <taxon>Actinomycetota</taxon>
        <taxon>Actinomycetes</taxon>
        <taxon>Propionibacteriales</taxon>
        <taxon>Kribbellaceae</taxon>
        <taxon>Kribbella</taxon>
    </lineage>
</organism>
<dbReference type="InterPro" id="IPR013024">
    <property type="entry name" value="GGCT-like"/>
</dbReference>
<accession>A0A4R0ITX9</accession>
<evidence type="ECO:0000313" key="1">
    <source>
        <dbReference type="EMBL" id="TCC34888.1"/>
    </source>
</evidence>
<dbReference type="AlphaFoldDB" id="A0A4R0ITX9"/>
<comment type="caution">
    <text evidence="1">The sequence shown here is derived from an EMBL/GenBank/DDBJ whole genome shotgun (WGS) entry which is preliminary data.</text>
</comment>
<keyword evidence="2" id="KW-1185">Reference proteome</keyword>
<dbReference type="CDD" id="cd06661">
    <property type="entry name" value="GGCT_like"/>
    <property type="match status" value="1"/>
</dbReference>
<dbReference type="InterPro" id="IPR036568">
    <property type="entry name" value="GGCT-like_sf"/>
</dbReference>